<evidence type="ECO:0000256" key="1">
    <source>
        <dbReference type="SAM" id="Phobius"/>
    </source>
</evidence>
<reference evidence="2 3" key="1">
    <citation type="journal article" date="2016" name="Nat. Commun.">
        <title>Thousands of microbial genomes shed light on interconnected biogeochemical processes in an aquifer system.</title>
        <authorList>
            <person name="Anantharaman K."/>
            <person name="Brown C.T."/>
            <person name="Hug L.A."/>
            <person name="Sharon I."/>
            <person name="Castelle C.J."/>
            <person name="Probst A.J."/>
            <person name="Thomas B.C."/>
            <person name="Singh A."/>
            <person name="Wilkins M.J."/>
            <person name="Karaoz U."/>
            <person name="Brodie E.L."/>
            <person name="Williams K.H."/>
            <person name="Hubbard S.S."/>
            <person name="Banfield J.F."/>
        </authorList>
    </citation>
    <scope>NUCLEOTIDE SEQUENCE [LARGE SCALE GENOMIC DNA]</scope>
</reference>
<name>A0A1G2CX95_9BACT</name>
<gene>
    <name evidence="2" type="ORF">A2845_03850</name>
</gene>
<organism evidence="2 3">
    <name type="scientific">Candidatus Lloydbacteria bacterium RIFCSPHIGHO2_01_FULL_49_22</name>
    <dbReference type="NCBI Taxonomy" id="1798658"/>
    <lineage>
        <taxon>Bacteria</taxon>
        <taxon>Candidatus Lloydiibacteriota</taxon>
    </lineage>
</organism>
<feature type="transmembrane region" description="Helical" evidence="1">
    <location>
        <begin position="58"/>
        <end position="80"/>
    </location>
</feature>
<dbReference type="EMBL" id="MHLI01000006">
    <property type="protein sequence ID" value="OGZ05907.1"/>
    <property type="molecule type" value="Genomic_DNA"/>
</dbReference>
<evidence type="ECO:0000313" key="3">
    <source>
        <dbReference type="Proteomes" id="UP000177122"/>
    </source>
</evidence>
<comment type="caution">
    <text evidence="2">The sequence shown here is derived from an EMBL/GenBank/DDBJ whole genome shotgun (WGS) entry which is preliminary data.</text>
</comment>
<feature type="transmembrane region" description="Helical" evidence="1">
    <location>
        <begin position="12"/>
        <end position="38"/>
    </location>
</feature>
<protein>
    <recommendedName>
        <fullName evidence="4">DUF5671 domain-containing protein</fullName>
    </recommendedName>
</protein>
<keyword evidence="1" id="KW-0812">Transmembrane</keyword>
<dbReference type="AlphaFoldDB" id="A0A1G2CX95"/>
<sequence>MTPPAILSTINIQIAVSPFFLFVVGALVIAGWLVFTVIIRYHWKNYGTGGMQLFAMNFLYISGSAALAGLMILSAVLYLISAQ</sequence>
<evidence type="ECO:0000313" key="2">
    <source>
        <dbReference type="EMBL" id="OGZ05907.1"/>
    </source>
</evidence>
<keyword evidence="1" id="KW-0472">Membrane</keyword>
<keyword evidence="1" id="KW-1133">Transmembrane helix</keyword>
<evidence type="ECO:0008006" key="4">
    <source>
        <dbReference type="Google" id="ProtNLM"/>
    </source>
</evidence>
<dbReference type="Proteomes" id="UP000177122">
    <property type="component" value="Unassembled WGS sequence"/>
</dbReference>
<proteinExistence type="predicted"/>
<accession>A0A1G2CX95</accession>